<dbReference type="InterPro" id="IPR036388">
    <property type="entry name" value="WH-like_DNA-bd_sf"/>
</dbReference>
<keyword evidence="1" id="KW-0805">Transcription regulation</keyword>
<dbReference type="PROSITE" id="PS50043">
    <property type="entry name" value="HTH_LUXR_2"/>
    <property type="match status" value="1"/>
</dbReference>
<evidence type="ECO:0000256" key="2">
    <source>
        <dbReference type="ARBA" id="ARBA00023125"/>
    </source>
</evidence>
<feature type="domain" description="HTH luxR-type" evidence="5">
    <location>
        <begin position="4"/>
        <end position="69"/>
    </location>
</feature>
<organism evidence="6 7">
    <name type="scientific">Streptomyces sulfonofaciens</name>
    <dbReference type="NCBI Taxonomy" id="68272"/>
    <lineage>
        <taxon>Bacteria</taxon>
        <taxon>Bacillati</taxon>
        <taxon>Actinomycetota</taxon>
        <taxon>Actinomycetes</taxon>
        <taxon>Kitasatosporales</taxon>
        <taxon>Streptomycetaceae</taxon>
        <taxon>Streptomyces</taxon>
    </lineage>
</organism>
<protein>
    <recommendedName>
        <fullName evidence="5">HTH luxR-type domain-containing protein</fullName>
    </recommendedName>
</protein>
<dbReference type="Proteomes" id="UP000603708">
    <property type="component" value="Unassembled WGS sequence"/>
</dbReference>
<keyword evidence="7" id="KW-1185">Reference proteome</keyword>
<dbReference type="RefSeq" id="WP_189936524.1">
    <property type="nucleotide sequence ID" value="NZ_BNCD01000019.1"/>
</dbReference>
<feature type="compositionally biased region" description="Polar residues" evidence="4">
    <location>
        <begin position="108"/>
        <end position="117"/>
    </location>
</feature>
<dbReference type="PROSITE" id="PS00622">
    <property type="entry name" value="HTH_LUXR_1"/>
    <property type="match status" value="1"/>
</dbReference>
<gene>
    <name evidence="6" type="ORF">GCM10018793_54690</name>
</gene>
<dbReference type="GO" id="GO:0003677">
    <property type="term" value="F:DNA binding"/>
    <property type="evidence" value="ECO:0007669"/>
    <property type="project" value="UniProtKB-KW"/>
</dbReference>
<evidence type="ECO:0000256" key="3">
    <source>
        <dbReference type="ARBA" id="ARBA00023163"/>
    </source>
</evidence>
<dbReference type="InterPro" id="IPR000792">
    <property type="entry name" value="Tscrpt_reg_LuxR_C"/>
</dbReference>
<feature type="compositionally biased region" description="Low complexity" evidence="4">
    <location>
        <begin position="84"/>
        <end position="103"/>
    </location>
</feature>
<keyword evidence="2" id="KW-0238">DNA-binding</keyword>
<dbReference type="PRINTS" id="PR00038">
    <property type="entry name" value="HTHLUXR"/>
</dbReference>
<reference evidence="6" key="1">
    <citation type="journal article" date="2014" name="Int. J. Syst. Evol. Microbiol.">
        <title>Complete genome sequence of Corynebacterium casei LMG S-19264T (=DSM 44701T), isolated from a smear-ripened cheese.</title>
        <authorList>
            <consortium name="US DOE Joint Genome Institute (JGI-PGF)"/>
            <person name="Walter F."/>
            <person name="Albersmeier A."/>
            <person name="Kalinowski J."/>
            <person name="Ruckert C."/>
        </authorList>
    </citation>
    <scope>NUCLEOTIDE SEQUENCE</scope>
    <source>
        <strain evidence="6">JCM 5069</strain>
    </source>
</reference>
<dbReference type="Pfam" id="PF00196">
    <property type="entry name" value="GerE"/>
    <property type="match status" value="1"/>
</dbReference>
<dbReference type="PANTHER" id="PTHR44688">
    <property type="entry name" value="DNA-BINDING TRANSCRIPTIONAL ACTIVATOR DEVR_DOSR"/>
    <property type="match status" value="1"/>
</dbReference>
<reference evidence="6" key="2">
    <citation type="submission" date="2020-09" db="EMBL/GenBank/DDBJ databases">
        <authorList>
            <person name="Sun Q."/>
            <person name="Ohkuma M."/>
        </authorList>
    </citation>
    <scope>NUCLEOTIDE SEQUENCE</scope>
    <source>
        <strain evidence="6">JCM 5069</strain>
    </source>
</reference>
<dbReference type="GO" id="GO:0006355">
    <property type="term" value="P:regulation of DNA-templated transcription"/>
    <property type="evidence" value="ECO:0007669"/>
    <property type="project" value="InterPro"/>
</dbReference>
<evidence type="ECO:0000313" key="7">
    <source>
        <dbReference type="Proteomes" id="UP000603708"/>
    </source>
</evidence>
<evidence type="ECO:0000259" key="5">
    <source>
        <dbReference type="PROSITE" id="PS50043"/>
    </source>
</evidence>
<evidence type="ECO:0000256" key="1">
    <source>
        <dbReference type="ARBA" id="ARBA00023015"/>
    </source>
</evidence>
<evidence type="ECO:0000313" key="6">
    <source>
        <dbReference type="EMBL" id="GHH85691.1"/>
    </source>
</evidence>
<name>A0A919L7N2_9ACTN</name>
<dbReference type="CDD" id="cd06170">
    <property type="entry name" value="LuxR_C_like"/>
    <property type="match status" value="1"/>
</dbReference>
<dbReference type="InterPro" id="IPR016032">
    <property type="entry name" value="Sig_transdc_resp-reg_C-effctor"/>
</dbReference>
<accession>A0A919L7N2</accession>
<dbReference type="SMART" id="SM00421">
    <property type="entry name" value="HTH_LUXR"/>
    <property type="match status" value="1"/>
</dbReference>
<dbReference type="Gene3D" id="1.10.10.10">
    <property type="entry name" value="Winged helix-like DNA-binding domain superfamily/Winged helix DNA-binding domain"/>
    <property type="match status" value="1"/>
</dbReference>
<evidence type="ECO:0000256" key="4">
    <source>
        <dbReference type="SAM" id="MobiDB-lite"/>
    </source>
</evidence>
<keyword evidence="3" id="KW-0804">Transcription</keyword>
<dbReference type="AlphaFoldDB" id="A0A919L7N2"/>
<dbReference type="PANTHER" id="PTHR44688:SF16">
    <property type="entry name" value="DNA-BINDING TRANSCRIPTIONAL ACTIVATOR DEVR_DOSR"/>
    <property type="match status" value="1"/>
</dbReference>
<proteinExistence type="predicted"/>
<comment type="caution">
    <text evidence="6">The sequence shown here is derived from an EMBL/GenBank/DDBJ whole genome shotgun (WGS) entry which is preliminary data.</text>
</comment>
<sequence length="117" mass="12194">MTDRSGSRPALTPREGQVLSLLVDGGTYWSIARHLGISPHTVDTYLRRLRGKTGAANRTQLIVWALSATGPPGARHASGEIDTGPAGRPAPEAPEAAPVSGPALPATPRSTIPAQER</sequence>
<dbReference type="EMBL" id="BNCD01000019">
    <property type="protein sequence ID" value="GHH85691.1"/>
    <property type="molecule type" value="Genomic_DNA"/>
</dbReference>
<dbReference type="SUPFAM" id="SSF46894">
    <property type="entry name" value="C-terminal effector domain of the bipartite response regulators"/>
    <property type="match status" value="1"/>
</dbReference>
<feature type="region of interest" description="Disordered" evidence="4">
    <location>
        <begin position="69"/>
        <end position="117"/>
    </location>
</feature>